<keyword evidence="3" id="KW-0004">4Fe-4S</keyword>
<evidence type="ECO:0000313" key="10">
    <source>
        <dbReference type="EMBL" id="KKN95123.1"/>
    </source>
</evidence>
<dbReference type="PANTHER" id="PTHR30352">
    <property type="entry name" value="PYRUVATE FORMATE-LYASE-ACTIVATING ENZYME"/>
    <property type="match status" value="1"/>
</dbReference>
<gene>
    <name evidence="10" type="ORF">LCGC14_0181920</name>
</gene>
<dbReference type="CDD" id="cd01335">
    <property type="entry name" value="Radical_SAM"/>
    <property type="match status" value="1"/>
</dbReference>
<dbReference type="EMBL" id="LAZR01000073">
    <property type="protein sequence ID" value="KKN95123.1"/>
    <property type="molecule type" value="Genomic_DNA"/>
</dbReference>
<evidence type="ECO:0000256" key="8">
    <source>
        <dbReference type="ARBA" id="ARBA00023014"/>
    </source>
</evidence>
<keyword evidence="6" id="KW-0560">Oxidoreductase</keyword>
<dbReference type="SFLD" id="SFLDS00029">
    <property type="entry name" value="Radical_SAM"/>
    <property type="match status" value="1"/>
</dbReference>
<dbReference type="InterPro" id="IPR058240">
    <property type="entry name" value="rSAM_sf"/>
</dbReference>
<dbReference type="Gene3D" id="3.20.20.70">
    <property type="entry name" value="Aldolase class I"/>
    <property type="match status" value="1"/>
</dbReference>
<keyword evidence="7" id="KW-0408">Iron</keyword>
<comment type="cofactor">
    <cofactor evidence="1">
        <name>[4Fe-4S] cluster</name>
        <dbReference type="ChEBI" id="CHEBI:49883"/>
    </cofactor>
</comment>
<dbReference type="GO" id="GO:0051539">
    <property type="term" value="F:4 iron, 4 sulfur cluster binding"/>
    <property type="evidence" value="ECO:0007669"/>
    <property type="project" value="UniProtKB-KW"/>
</dbReference>
<dbReference type="InterPro" id="IPR013785">
    <property type="entry name" value="Aldolase_TIM"/>
</dbReference>
<dbReference type="SFLD" id="SFLDG01066">
    <property type="entry name" value="organic_radical-activating_enz"/>
    <property type="match status" value="1"/>
</dbReference>
<dbReference type="AlphaFoldDB" id="A0A0F9XS91"/>
<sequence>MPVPTFLEYGRILPMQTGIVFDIKEFAVHDGPGIRTTVFLKGCPLRCTWCQNPEGISSEPQTMTSPAGERIAGQRYTSRKLADLLNSQADILRRNEGGVTFSGGEPLMQAAFLAEVIDRLDNLHTLLDTSGYATEQDFKLVAAKVDLIYFDLKIIDNNALLHYVAVDNTMIIHNLRLLPSLGTPFVVRVPLIPGVTDTDENLAAIAETVKPLAGLKRVDLLPYNKAAGGKYAAAGMTFAANYDESREVNANVTPFEQRGIPVHVA</sequence>
<evidence type="ECO:0000256" key="6">
    <source>
        <dbReference type="ARBA" id="ARBA00023002"/>
    </source>
</evidence>
<dbReference type="InterPro" id="IPR034457">
    <property type="entry name" value="Organic_radical-activating"/>
</dbReference>
<comment type="similarity">
    <text evidence="2">Belongs to the organic radical-activating enzymes family.</text>
</comment>
<dbReference type="PROSITE" id="PS51918">
    <property type="entry name" value="RADICAL_SAM"/>
    <property type="match status" value="1"/>
</dbReference>
<evidence type="ECO:0000256" key="7">
    <source>
        <dbReference type="ARBA" id="ARBA00023004"/>
    </source>
</evidence>
<evidence type="ECO:0000256" key="1">
    <source>
        <dbReference type="ARBA" id="ARBA00001966"/>
    </source>
</evidence>
<dbReference type="GO" id="GO:0046872">
    <property type="term" value="F:metal ion binding"/>
    <property type="evidence" value="ECO:0007669"/>
    <property type="project" value="UniProtKB-KW"/>
</dbReference>
<evidence type="ECO:0000256" key="4">
    <source>
        <dbReference type="ARBA" id="ARBA00022691"/>
    </source>
</evidence>
<dbReference type="PROSITE" id="PS01087">
    <property type="entry name" value="RADICAL_ACTIVATING"/>
    <property type="match status" value="1"/>
</dbReference>
<dbReference type="GO" id="GO:0016491">
    <property type="term" value="F:oxidoreductase activity"/>
    <property type="evidence" value="ECO:0007669"/>
    <property type="project" value="UniProtKB-KW"/>
</dbReference>
<name>A0A0F9XS91_9ZZZZ</name>
<dbReference type="InterPro" id="IPR012839">
    <property type="entry name" value="Organic_radical_activase"/>
</dbReference>
<accession>A0A0F9XS91</accession>
<dbReference type="InterPro" id="IPR007197">
    <property type="entry name" value="rSAM"/>
</dbReference>
<keyword evidence="5" id="KW-0479">Metal-binding</keyword>
<proteinExistence type="inferred from homology"/>
<feature type="domain" description="Radical SAM core" evidence="9">
    <location>
        <begin position="29"/>
        <end position="263"/>
    </location>
</feature>
<keyword evidence="8" id="KW-0411">Iron-sulfur</keyword>
<dbReference type="InterPro" id="IPR001989">
    <property type="entry name" value="Radical_activat_CS"/>
</dbReference>
<protein>
    <recommendedName>
        <fullName evidence="9">Radical SAM core domain-containing protein</fullName>
    </recommendedName>
</protein>
<evidence type="ECO:0000256" key="5">
    <source>
        <dbReference type="ARBA" id="ARBA00022723"/>
    </source>
</evidence>
<comment type="caution">
    <text evidence="10">The sequence shown here is derived from an EMBL/GenBank/DDBJ whole genome shotgun (WGS) entry which is preliminary data.</text>
</comment>
<dbReference type="PANTHER" id="PTHR30352:SF4">
    <property type="entry name" value="PYRUVATE FORMATE-LYASE 2-ACTIVATING ENZYME"/>
    <property type="match status" value="1"/>
</dbReference>
<evidence type="ECO:0000256" key="3">
    <source>
        <dbReference type="ARBA" id="ARBA00022485"/>
    </source>
</evidence>
<organism evidence="10">
    <name type="scientific">marine sediment metagenome</name>
    <dbReference type="NCBI Taxonomy" id="412755"/>
    <lineage>
        <taxon>unclassified sequences</taxon>
        <taxon>metagenomes</taxon>
        <taxon>ecological metagenomes</taxon>
    </lineage>
</organism>
<evidence type="ECO:0000256" key="2">
    <source>
        <dbReference type="ARBA" id="ARBA00009777"/>
    </source>
</evidence>
<dbReference type="Pfam" id="PF04055">
    <property type="entry name" value="Radical_SAM"/>
    <property type="match status" value="1"/>
</dbReference>
<keyword evidence="4" id="KW-0949">S-adenosyl-L-methionine</keyword>
<dbReference type="PIRSF" id="PIRSF000371">
    <property type="entry name" value="PFL_act_enz"/>
    <property type="match status" value="1"/>
</dbReference>
<reference evidence="10" key="1">
    <citation type="journal article" date="2015" name="Nature">
        <title>Complex archaea that bridge the gap between prokaryotes and eukaryotes.</title>
        <authorList>
            <person name="Spang A."/>
            <person name="Saw J.H."/>
            <person name="Jorgensen S.L."/>
            <person name="Zaremba-Niedzwiedzka K."/>
            <person name="Martijn J."/>
            <person name="Lind A.E."/>
            <person name="van Eijk R."/>
            <person name="Schleper C."/>
            <person name="Guy L."/>
            <person name="Ettema T.J."/>
        </authorList>
    </citation>
    <scope>NUCLEOTIDE SEQUENCE</scope>
</reference>
<dbReference type="SUPFAM" id="SSF102114">
    <property type="entry name" value="Radical SAM enzymes"/>
    <property type="match status" value="1"/>
</dbReference>
<evidence type="ECO:0000259" key="9">
    <source>
        <dbReference type="PROSITE" id="PS51918"/>
    </source>
</evidence>